<organism evidence="2 3">
    <name type="scientific">Aquimarina intermedia</name>
    <dbReference type="NCBI Taxonomy" id="350814"/>
    <lineage>
        <taxon>Bacteria</taxon>
        <taxon>Pseudomonadati</taxon>
        <taxon>Bacteroidota</taxon>
        <taxon>Flavobacteriia</taxon>
        <taxon>Flavobacteriales</taxon>
        <taxon>Flavobacteriaceae</taxon>
        <taxon>Aquimarina</taxon>
    </lineage>
</organism>
<dbReference type="EMBL" id="VNHU01000001">
    <property type="protein sequence ID" value="TYP77165.1"/>
    <property type="molecule type" value="Genomic_DNA"/>
</dbReference>
<feature type="transmembrane region" description="Helical" evidence="1">
    <location>
        <begin position="61"/>
        <end position="82"/>
    </location>
</feature>
<sequence>MQSLPREILSNDWVTILLFLSLCLLAVARMLNSYNFSSFIMLFNTNKYILTHQKHTNLSTAFTITLTCMQCIVFSLLIHLIFYTFEWQINEEPILQFLQIFAIYSTLFLAKILIEKIIGIVFHIDSLINSYIFYKLSYRNFFAVLLFPLLFLFFYTVAPSTNSAYVIGVLLLLSQLIILISFYKKNENLILNHLFYFILYLCALEFAPYFILYKLFIK</sequence>
<keyword evidence="3" id="KW-1185">Reference proteome</keyword>
<feature type="transmembrane region" description="Helical" evidence="1">
    <location>
        <begin position="164"/>
        <end position="182"/>
    </location>
</feature>
<accession>A0A5S5CCS0</accession>
<evidence type="ECO:0000313" key="2">
    <source>
        <dbReference type="EMBL" id="TYP77165.1"/>
    </source>
</evidence>
<feature type="transmembrane region" description="Helical" evidence="1">
    <location>
        <begin position="94"/>
        <end position="114"/>
    </location>
</feature>
<dbReference type="OrthoDB" id="1438590at2"/>
<reference evidence="2 3" key="1">
    <citation type="submission" date="2019-07" db="EMBL/GenBank/DDBJ databases">
        <title>Genomic Encyclopedia of Archaeal and Bacterial Type Strains, Phase II (KMG-II): from individual species to whole genera.</title>
        <authorList>
            <person name="Goeker M."/>
        </authorList>
    </citation>
    <scope>NUCLEOTIDE SEQUENCE [LARGE SCALE GENOMIC DNA]</scope>
    <source>
        <strain evidence="2 3">DSM 17527</strain>
    </source>
</reference>
<protein>
    <submittedName>
        <fullName evidence="2">Uncharacterized protein DUF4271</fullName>
    </submittedName>
</protein>
<feature type="transmembrane region" description="Helical" evidence="1">
    <location>
        <begin position="141"/>
        <end position="158"/>
    </location>
</feature>
<dbReference type="RefSeq" id="WP_148781185.1">
    <property type="nucleotide sequence ID" value="NZ_VNHU01000001.1"/>
</dbReference>
<feature type="transmembrane region" description="Helical" evidence="1">
    <location>
        <begin position="13"/>
        <end position="31"/>
    </location>
</feature>
<keyword evidence="1" id="KW-0472">Membrane</keyword>
<dbReference type="AlphaFoldDB" id="A0A5S5CCS0"/>
<dbReference type="Proteomes" id="UP000324376">
    <property type="component" value="Unassembled WGS sequence"/>
</dbReference>
<comment type="caution">
    <text evidence="2">The sequence shown here is derived from an EMBL/GenBank/DDBJ whole genome shotgun (WGS) entry which is preliminary data.</text>
</comment>
<dbReference type="Pfam" id="PF14093">
    <property type="entry name" value="DUF4271"/>
    <property type="match status" value="1"/>
</dbReference>
<keyword evidence="1" id="KW-1133">Transmembrane helix</keyword>
<gene>
    <name evidence="2" type="ORF">BD809_101315</name>
</gene>
<keyword evidence="1" id="KW-0812">Transmembrane</keyword>
<proteinExistence type="predicted"/>
<evidence type="ECO:0000313" key="3">
    <source>
        <dbReference type="Proteomes" id="UP000324376"/>
    </source>
</evidence>
<evidence type="ECO:0000256" key="1">
    <source>
        <dbReference type="SAM" id="Phobius"/>
    </source>
</evidence>
<name>A0A5S5CCS0_9FLAO</name>
<dbReference type="InterPro" id="IPR025367">
    <property type="entry name" value="DUF4271"/>
</dbReference>
<feature type="transmembrane region" description="Helical" evidence="1">
    <location>
        <begin position="194"/>
        <end position="216"/>
    </location>
</feature>